<evidence type="ECO:0000313" key="2">
    <source>
        <dbReference type="Proteomes" id="UP000499080"/>
    </source>
</evidence>
<evidence type="ECO:0000313" key="1">
    <source>
        <dbReference type="EMBL" id="GBN29754.1"/>
    </source>
</evidence>
<comment type="caution">
    <text evidence="1">The sequence shown here is derived from an EMBL/GenBank/DDBJ whole genome shotgun (WGS) entry which is preliminary data.</text>
</comment>
<reference evidence="1 2" key="1">
    <citation type="journal article" date="2019" name="Sci. Rep.">
        <title>Orb-weaving spider Araneus ventricosus genome elucidates the spidroin gene catalogue.</title>
        <authorList>
            <person name="Kono N."/>
            <person name="Nakamura H."/>
            <person name="Ohtoshi R."/>
            <person name="Moran D.A.P."/>
            <person name="Shinohara A."/>
            <person name="Yoshida Y."/>
            <person name="Fujiwara M."/>
            <person name="Mori M."/>
            <person name="Tomita M."/>
            <person name="Arakawa K."/>
        </authorList>
    </citation>
    <scope>NUCLEOTIDE SEQUENCE [LARGE SCALE GENOMIC DNA]</scope>
</reference>
<dbReference type="EMBL" id="BGPR01124484">
    <property type="protein sequence ID" value="GBN29754.1"/>
    <property type="molecule type" value="Genomic_DNA"/>
</dbReference>
<organism evidence="1 2">
    <name type="scientific">Araneus ventricosus</name>
    <name type="common">Orbweaver spider</name>
    <name type="synonym">Epeira ventricosa</name>
    <dbReference type="NCBI Taxonomy" id="182803"/>
    <lineage>
        <taxon>Eukaryota</taxon>
        <taxon>Metazoa</taxon>
        <taxon>Ecdysozoa</taxon>
        <taxon>Arthropoda</taxon>
        <taxon>Chelicerata</taxon>
        <taxon>Arachnida</taxon>
        <taxon>Araneae</taxon>
        <taxon>Araneomorphae</taxon>
        <taxon>Entelegynae</taxon>
        <taxon>Araneoidea</taxon>
        <taxon>Araneidae</taxon>
        <taxon>Araneus</taxon>
    </lineage>
</organism>
<feature type="non-terminal residue" evidence="1">
    <location>
        <position position="1"/>
    </location>
</feature>
<gene>
    <name evidence="1" type="ORF">AVEN_61681_1</name>
</gene>
<dbReference type="OrthoDB" id="6435556at2759"/>
<sequence>TGEWEITFQAWNSEIDEYSNEVKLLVRILNDVSDVTFNASKTDIEVDETTEFEILVSEVDGYTCLMFDGGDDGRLIGFGNKDVCILYYDEGQFQFIKKSSSRYEFFTVYVL</sequence>
<name>A0A4Y2MTU0_ARAVE</name>
<protein>
    <submittedName>
        <fullName evidence="1">Uncharacterized protein</fullName>
    </submittedName>
</protein>
<keyword evidence="2" id="KW-1185">Reference proteome</keyword>
<accession>A0A4Y2MTU0</accession>
<dbReference type="AlphaFoldDB" id="A0A4Y2MTU0"/>
<proteinExistence type="predicted"/>
<dbReference type="Proteomes" id="UP000499080">
    <property type="component" value="Unassembled WGS sequence"/>
</dbReference>